<protein>
    <submittedName>
        <fullName evidence="1">Uncharacterized protein</fullName>
    </submittedName>
</protein>
<dbReference type="EMBL" id="HBUF01102428">
    <property type="protein sequence ID" value="CAG6638392.1"/>
    <property type="molecule type" value="Transcribed_RNA"/>
</dbReference>
<sequence>MVHRSVRRIVGNGGKEGHWNKVEQLFVTPPEGGVAFDTQSESLESVNIVVRSKHCLDVVQILGYPLEQNILRNIGLELVVVHSIRYEPGTPVKEIIVDLGFV</sequence>
<name>A0A8D8ZA50_9HEMI</name>
<dbReference type="EMBL" id="HBUF01450554">
    <property type="protein sequence ID" value="CAG6743597.1"/>
    <property type="molecule type" value="Transcribed_RNA"/>
</dbReference>
<accession>A0A8D8ZA50</accession>
<dbReference type="EMBL" id="HBUF01614943">
    <property type="protein sequence ID" value="CAG6779643.1"/>
    <property type="molecule type" value="Transcribed_RNA"/>
</dbReference>
<evidence type="ECO:0000313" key="1">
    <source>
        <dbReference type="EMBL" id="CAG6743597.1"/>
    </source>
</evidence>
<proteinExistence type="predicted"/>
<reference evidence="1" key="1">
    <citation type="submission" date="2021-05" db="EMBL/GenBank/DDBJ databases">
        <authorList>
            <person name="Alioto T."/>
            <person name="Alioto T."/>
            <person name="Gomez Garrido J."/>
        </authorList>
    </citation>
    <scope>NUCLEOTIDE SEQUENCE</scope>
</reference>
<dbReference type="EMBL" id="HBUF01614942">
    <property type="protein sequence ID" value="CAG6779641.1"/>
    <property type="molecule type" value="Transcribed_RNA"/>
</dbReference>
<dbReference type="AlphaFoldDB" id="A0A8D8ZA50"/>
<organism evidence="1">
    <name type="scientific">Cacopsylla melanoneura</name>
    <dbReference type="NCBI Taxonomy" id="428564"/>
    <lineage>
        <taxon>Eukaryota</taxon>
        <taxon>Metazoa</taxon>
        <taxon>Ecdysozoa</taxon>
        <taxon>Arthropoda</taxon>
        <taxon>Hexapoda</taxon>
        <taxon>Insecta</taxon>
        <taxon>Pterygota</taxon>
        <taxon>Neoptera</taxon>
        <taxon>Paraneoptera</taxon>
        <taxon>Hemiptera</taxon>
        <taxon>Sternorrhyncha</taxon>
        <taxon>Psylloidea</taxon>
        <taxon>Psyllidae</taxon>
        <taxon>Psyllinae</taxon>
        <taxon>Cacopsylla</taxon>
    </lineage>
</organism>